<gene>
    <name evidence="2" type="ORF">ALECFALPRED_004829</name>
</gene>
<feature type="compositionally biased region" description="Basic and acidic residues" evidence="1">
    <location>
        <begin position="98"/>
        <end position="115"/>
    </location>
</feature>
<reference evidence="2" key="1">
    <citation type="submission" date="2021-03" db="EMBL/GenBank/DDBJ databases">
        <authorList>
            <person name="Tagirdzhanova G."/>
        </authorList>
    </citation>
    <scope>NUCLEOTIDE SEQUENCE</scope>
</reference>
<keyword evidence="3" id="KW-1185">Reference proteome</keyword>
<organism evidence="2 3">
    <name type="scientific">Alectoria fallacina</name>
    <dbReference type="NCBI Taxonomy" id="1903189"/>
    <lineage>
        <taxon>Eukaryota</taxon>
        <taxon>Fungi</taxon>
        <taxon>Dikarya</taxon>
        <taxon>Ascomycota</taxon>
        <taxon>Pezizomycotina</taxon>
        <taxon>Lecanoromycetes</taxon>
        <taxon>OSLEUM clade</taxon>
        <taxon>Lecanoromycetidae</taxon>
        <taxon>Lecanorales</taxon>
        <taxon>Lecanorineae</taxon>
        <taxon>Parmeliaceae</taxon>
        <taxon>Alectoria</taxon>
    </lineage>
</organism>
<comment type="caution">
    <text evidence="2">The sequence shown here is derived from an EMBL/GenBank/DDBJ whole genome shotgun (WGS) entry which is preliminary data.</text>
</comment>
<evidence type="ECO:0000313" key="2">
    <source>
        <dbReference type="EMBL" id="CAF9904069.1"/>
    </source>
</evidence>
<proteinExistence type="predicted"/>
<dbReference type="AlphaFoldDB" id="A0A8H3ECN1"/>
<evidence type="ECO:0000256" key="1">
    <source>
        <dbReference type="SAM" id="MobiDB-lite"/>
    </source>
</evidence>
<dbReference type="Proteomes" id="UP000664203">
    <property type="component" value="Unassembled WGS sequence"/>
</dbReference>
<feature type="region of interest" description="Disordered" evidence="1">
    <location>
        <begin position="1"/>
        <end position="115"/>
    </location>
</feature>
<sequence length="115" mass="12885">MQRFPLNQPPNDERGPANSRSRSNLVLVPDHDRGDRRPQPNLQHAPALNPYNVPPPAAAVGANFIGQEHWRNMSPAPSYATEDPAARTQTPQSRRPLAQREMDIQEVLGDERYGD</sequence>
<evidence type="ECO:0000313" key="3">
    <source>
        <dbReference type="Proteomes" id="UP000664203"/>
    </source>
</evidence>
<name>A0A8H3ECN1_9LECA</name>
<accession>A0A8H3ECN1</accession>
<feature type="compositionally biased region" description="Basic and acidic residues" evidence="1">
    <location>
        <begin position="29"/>
        <end position="38"/>
    </location>
</feature>
<protein>
    <submittedName>
        <fullName evidence="2">Uncharacterized protein</fullName>
    </submittedName>
</protein>
<dbReference type="EMBL" id="CAJPDR010000003">
    <property type="protein sequence ID" value="CAF9904069.1"/>
    <property type="molecule type" value="Genomic_DNA"/>
</dbReference>